<feature type="transmembrane region" description="Helical" evidence="1">
    <location>
        <begin position="12"/>
        <end position="32"/>
    </location>
</feature>
<evidence type="ECO:0000313" key="2">
    <source>
        <dbReference type="EMBL" id="HIR57207.1"/>
    </source>
</evidence>
<dbReference type="EMBL" id="DVHF01000072">
    <property type="protein sequence ID" value="HIR57207.1"/>
    <property type="molecule type" value="Genomic_DNA"/>
</dbReference>
<feature type="transmembrane region" description="Helical" evidence="1">
    <location>
        <begin position="77"/>
        <end position="95"/>
    </location>
</feature>
<feature type="transmembrane region" description="Helical" evidence="1">
    <location>
        <begin position="44"/>
        <end position="71"/>
    </location>
</feature>
<reference evidence="2" key="1">
    <citation type="submission" date="2020-10" db="EMBL/GenBank/DDBJ databases">
        <authorList>
            <person name="Gilroy R."/>
        </authorList>
    </citation>
    <scope>NUCLEOTIDE SEQUENCE</scope>
    <source>
        <strain evidence="2">ChiSjej1B19-7085</strain>
    </source>
</reference>
<protein>
    <recommendedName>
        <fullName evidence="4">Niacin transporter NiaX</fullName>
    </recommendedName>
</protein>
<feature type="transmembrane region" description="Helical" evidence="1">
    <location>
        <begin position="145"/>
        <end position="172"/>
    </location>
</feature>
<comment type="caution">
    <text evidence="2">The sequence shown here is derived from an EMBL/GenBank/DDBJ whole genome shotgun (WGS) entry which is preliminary data.</text>
</comment>
<name>A0A9D1DQN6_9FIRM</name>
<evidence type="ECO:0000313" key="3">
    <source>
        <dbReference type="Proteomes" id="UP000886785"/>
    </source>
</evidence>
<evidence type="ECO:0000256" key="1">
    <source>
        <dbReference type="SAM" id="Phobius"/>
    </source>
</evidence>
<keyword evidence="1" id="KW-0472">Membrane</keyword>
<dbReference type="Proteomes" id="UP000886785">
    <property type="component" value="Unassembled WGS sequence"/>
</dbReference>
<gene>
    <name evidence="2" type="ORF">IAA54_06025</name>
</gene>
<proteinExistence type="predicted"/>
<reference evidence="2" key="2">
    <citation type="journal article" date="2021" name="PeerJ">
        <title>Extensive microbial diversity within the chicken gut microbiome revealed by metagenomics and culture.</title>
        <authorList>
            <person name="Gilroy R."/>
            <person name="Ravi A."/>
            <person name="Getino M."/>
            <person name="Pursley I."/>
            <person name="Horton D.L."/>
            <person name="Alikhan N.F."/>
            <person name="Baker D."/>
            <person name="Gharbi K."/>
            <person name="Hall N."/>
            <person name="Watson M."/>
            <person name="Adriaenssens E.M."/>
            <person name="Foster-Nyarko E."/>
            <person name="Jarju S."/>
            <person name="Secka A."/>
            <person name="Antonio M."/>
            <person name="Oren A."/>
            <person name="Chaudhuri R.R."/>
            <person name="La Ragione R."/>
            <person name="Hildebrand F."/>
            <person name="Pallen M.J."/>
        </authorList>
    </citation>
    <scope>NUCLEOTIDE SEQUENCE</scope>
    <source>
        <strain evidence="2">ChiSjej1B19-7085</strain>
    </source>
</reference>
<keyword evidence="1" id="KW-0812">Transmembrane</keyword>
<keyword evidence="1" id="KW-1133">Transmembrane helix</keyword>
<dbReference type="Gene3D" id="1.10.1760.20">
    <property type="match status" value="1"/>
</dbReference>
<dbReference type="AlphaFoldDB" id="A0A9D1DQN6"/>
<accession>A0A9D1DQN6</accession>
<feature type="transmembrane region" description="Helical" evidence="1">
    <location>
        <begin position="107"/>
        <end position="133"/>
    </location>
</feature>
<evidence type="ECO:0008006" key="4">
    <source>
        <dbReference type="Google" id="ProtNLM"/>
    </source>
</evidence>
<organism evidence="2 3">
    <name type="scientific">Candidatus Gallacutalibacter pullicola</name>
    <dbReference type="NCBI Taxonomy" id="2840830"/>
    <lineage>
        <taxon>Bacteria</taxon>
        <taxon>Bacillati</taxon>
        <taxon>Bacillota</taxon>
        <taxon>Clostridia</taxon>
        <taxon>Eubacteriales</taxon>
        <taxon>Candidatus Gallacutalibacter</taxon>
    </lineage>
</organism>
<sequence length="194" mass="20804">MTNVNKNVQNMVISALLCAVGIVIPMFAPKIVIGPMSFTLASHVAIFIAMFISPVTTVAVCVVTSIGFVFAGLPFVVAARAMTHIIFAFFGSIVLKKHPTLLYKPVPTGLFGFLCSVVHAAGEVVVVSVLYFGDSLSADMYASGYLMSVLLLVGVGTIVHSMVDFFISVFVWKPVSRIVTIPVSFRPERRSLSA</sequence>